<dbReference type="EMBL" id="MT732474">
    <property type="protein sequence ID" value="QQV91528.1"/>
    <property type="molecule type" value="Genomic_DNA"/>
</dbReference>
<evidence type="ECO:0000313" key="1">
    <source>
        <dbReference type="EMBL" id="QQV91528.1"/>
    </source>
</evidence>
<name>A0A8E4ZDJ6_9CAUD</name>
<gene>
    <name evidence="1" type="ORF">Gundel1_90</name>
</gene>
<accession>A0A8E4ZDJ6</accession>
<sequence>MTTFTNNTPINSPITPGTDNRNTWATHYAKYGAGGFEIVANDAERNLISTDRLANKMIFNLETNKFNHYSQSAWVETTVDNVPPEVIADIKANSGEINRLKTHIGNNPDGIYSYRGKVAPTYPATAKEGYYISMYALQANPTRLNLPSGSLVSDTIFCLDNTDTNDTILLTAATGFNIGDLQASTINVPAGNMVFLVLDVQSGADDNWVLAFSGAIPNSLDGISSYIKTKLGGSLHTIAEIEAVLKDRLHTFNEIQKEFSNQLHTITELELNGFEKDTYEYGFVDNNVVPSDSSWLINQARIAEPTNIPAQNKGNKHLALAIPIIVEPLIEKLKVNDIDTVYISEYYTGGTIPRKILITNSPVDTSAIVKVEFQIGVNDVDINKLWDKGIQTNMVKYGFAKTYATALSDFDLKGDANIDETTNITAPAGSPILVLRVPRTLSLTIDTIEVGSTLQVGADSVEVNFGDKDYIFWKFSQPMTTDVSTTLHFNLYDKFPKSSDGGIGLKGDESTEVFIGITDLEMPNSIVESPQGESTTAIIKPYVKTTFPIDDEENPNANQEFKATAMQFLKPLKGFSDPNEQTGVVVEIDHNAYEEKHNSGMLTYLSYSEQLLGSHDDNLRYRKGAIWFDDIIINADGVGIVKDASKKSYGIQEYDGKDPNVTGGTDFLIAFRASFKGQAQNGGFIRLMLINSNATPVDTVADTYITNKDGGLMASERYYQQGEYLEDMEVLGIVTAKQLEEFKCVIITNITGGDIYLNDKEDGISGLMIQSLSSTEKTGQALVQYELDTKQDINFIQLYLGADRATFSYALTDDVAFKTMPINSYTDELNGWGYYAVAQNGFSIQNHYVEIDNDFNIHHIFNADETRALRGKLIKVTTELTNVQVGYTVALVKHIGTPNKYDPDIFKTRNQFAPVMESTWEIVDRNIINMTSSDTFHINIHNFTVPMDAVNYAIVIYPESDFGSAEIKLKELKVDVLNPFNAYYLHSTSKLNETHLTLDKEYAQFSQDQEDYYSLRYTLKNSPTAMPVGILKSGKAEITIDPTINVVQGSSATGGEGALKFERDGIVTINSQFRVFNEKKTAYNTQFWWSKVSDDGQVFTKIQDSDITALINPTATGTATTGLKAIPVIMKMPEFSLEVKAGERLALFGQSDVLDGAYIISYSHDKPLVDTKINYKEIVATSDVPNTGEILDTDLNPDHFSTNETTGEVSLTDEIIGLDLSSFDRKSAHQIVGIKDFTNSSSVTIPLDVPVGVTVAVLSVHRKTGDSIRPIDGIDYSYNSTSKQFNFTLGGVYTGQIILGFYKN</sequence>
<dbReference type="Proteomes" id="UP000693868">
    <property type="component" value="Segment"/>
</dbReference>
<evidence type="ECO:0000313" key="2">
    <source>
        <dbReference type="Proteomes" id="UP000693868"/>
    </source>
</evidence>
<keyword evidence="2" id="KW-1185">Reference proteome</keyword>
<organism evidence="1 2">
    <name type="scientific">Tenacibaculum phage Gundel_1</name>
    <dbReference type="NCBI Taxonomy" id="2745672"/>
    <lineage>
        <taxon>Viruses</taxon>
        <taxon>Duplodnaviria</taxon>
        <taxon>Heunggongvirae</taxon>
        <taxon>Uroviricota</taxon>
        <taxon>Caudoviricetes</taxon>
        <taxon>Pachyviridae</taxon>
        <taxon>Gundelvirus</taxon>
        <taxon>Gundelvirus Gundel</taxon>
    </lineage>
</organism>
<reference evidence="1" key="1">
    <citation type="submission" date="2020-07" db="EMBL/GenBank/DDBJ databases">
        <title>Highly diverse flavobacterial phages as mortality factor during North Sea spring blooms.</title>
        <authorList>
            <person name="Bartlau N."/>
            <person name="Wichels A."/>
            <person name="Krohne G."/>
            <person name="Adriaenssens E.M."/>
            <person name="Heins A."/>
            <person name="Fuchs B.M."/>
            <person name="Amann R."/>
            <person name="Moraru C."/>
        </authorList>
    </citation>
    <scope>NUCLEOTIDE SEQUENCE</scope>
</reference>
<protein>
    <submittedName>
        <fullName evidence="1">Uncharacterized protein</fullName>
    </submittedName>
</protein>
<proteinExistence type="predicted"/>